<keyword evidence="3 5" id="KW-0694">RNA-binding</keyword>
<reference evidence="8 9" key="1">
    <citation type="submission" date="2020-05" db="EMBL/GenBank/DDBJ databases">
        <authorList>
            <person name="Campoy J."/>
            <person name="Schneeberger K."/>
            <person name="Spophaly S."/>
        </authorList>
    </citation>
    <scope>NUCLEOTIDE SEQUENCE [LARGE SCALE GENOMIC DNA]</scope>
    <source>
        <strain evidence="8">PruArmRojPasFocal</strain>
    </source>
</reference>
<dbReference type="InterPro" id="IPR000504">
    <property type="entry name" value="RRM_dom"/>
</dbReference>
<dbReference type="Proteomes" id="UP000507222">
    <property type="component" value="Unassembled WGS sequence"/>
</dbReference>
<dbReference type="CDD" id="cd12395">
    <property type="entry name" value="RRM2_RBM34"/>
    <property type="match status" value="1"/>
</dbReference>
<sequence length="554" mass="61828">MRRLRRFIRKHGQKHKYLLSRLDMLVGRNPRSQKATPFSAQPDIFKTLFGDATSDEAVPSIFSESNPFRRTNQEPGLGFVAPSVEAAENVNHGDSENSGDDGEVKKRKRRKEKKASGLINEEASETPLEGKKVKKKKLQETPNLENPNLGYELNGVSKKGNGEASNLGERPNMGVETKGGDGMSVVKKMDGKKRKRDELEREYEAKKYGVKESEEVGDKDVGAKVVGEKRKMVDNPADMLVSNEGFDDESKLLRTVFVGNLPLKVKKKVLIKEFSKFGEVESVRIRSVPILDTKKPRKGAILTNQIHDKADSVNGYIVFRTEESAQASLSHNMAVVEGHHIRVDRACPPRKKLKGESAAVYDHTRTVFVGNLPFDVKDEEVYQLFCGINNMESNVEAIRIIRDPNYGIGKGIAYVLFRTREAANLVVKKRNLKLGDRELRLSHAKPDSTPSKRKNPSSGSKANSPAKKLAVGSRTPDFNKVGSKATNRQDTFESRSQSGVKPKERKDKRPSVAARKAKASFKGGPAAKQTGIKRKMDSRTPESSQQKKKFKKYR</sequence>
<dbReference type="InterPro" id="IPR034221">
    <property type="entry name" value="RBM34_RRM2"/>
</dbReference>
<evidence type="ECO:0000256" key="4">
    <source>
        <dbReference type="ARBA" id="ARBA00023242"/>
    </source>
</evidence>
<dbReference type="CDD" id="cd12394">
    <property type="entry name" value="RRM1_RBM34"/>
    <property type="match status" value="1"/>
</dbReference>
<proteinExistence type="inferred from homology"/>
<feature type="domain" description="RRM" evidence="7">
    <location>
        <begin position="365"/>
        <end position="446"/>
    </location>
</feature>
<comment type="subcellular location">
    <subcellularLocation>
        <location evidence="1">Nucleus</location>
        <location evidence="1">Nucleolus</location>
    </subcellularLocation>
</comment>
<accession>A0A6J5URJ6</accession>
<evidence type="ECO:0000256" key="3">
    <source>
        <dbReference type="ARBA" id="ARBA00022884"/>
    </source>
</evidence>
<evidence type="ECO:0000313" key="9">
    <source>
        <dbReference type="Proteomes" id="UP000507222"/>
    </source>
</evidence>
<feature type="region of interest" description="Disordered" evidence="6">
    <location>
        <begin position="437"/>
        <end position="554"/>
    </location>
</feature>
<feature type="compositionally biased region" description="Basic and acidic residues" evidence="6">
    <location>
        <begin position="437"/>
        <end position="446"/>
    </location>
</feature>
<feature type="domain" description="RRM" evidence="7">
    <location>
        <begin position="254"/>
        <end position="348"/>
    </location>
</feature>
<gene>
    <name evidence="8" type="ORF">CURHAP_LOCUS31329</name>
</gene>
<feature type="region of interest" description="Disordered" evidence="6">
    <location>
        <begin position="87"/>
        <end position="193"/>
    </location>
</feature>
<dbReference type="GO" id="GO:0005730">
    <property type="term" value="C:nucleolus"/>
    <property type="evidence" value="ECO:0007669"/>
    <property type="project" value="UniProtKB-SubCell"/>
</dbReference>
<dbReference type="GO" id="GO:0003723">
    <property type="term" value="F:RNA binding"/>
    <property type="evidence" value="ECO:0007669"/>
    <property type="project" value="UniProtKB-UniRule"/>
</dbReference>
<dbReference type="InterPro" id="IPR012677">
    <property type="entry name" value="Nucleotide-bd_a/b_plait_sf"/>
</dbReference>
<evidence type="ECO:0000256" key="1">
    <source>
        <dbReference type="ARBA" id="ARBA00004604"/>
    </source>
</evidence>
<feature type="compositionally biased region" description="Polar residues" evidence="6">
    <location>
        <begin position="484"/>
        <end position="499"/>
    </location>
</feature>
<dbReference type="EMBL" id="CAEKDK010000005">
    <property type="protein sequence ID" value="CAB4279170.1"/>
    <property type="molecule type" value="Genomic_DNA"/>
</dbReference>
<feature type="compositionally biased region" description="Basic and acidic residues" evidence="6">
    <location>
        <begin position="501"/>
        <end position="510"/>
    </location>
</feature>
<evidence type="ECO:0000313" key="8">
    <source>
        <dbReference type="EMBL" id="CAB4279170.1"/>
    </source>
</evidence>
<dbReference type="Pfam" id="PF00076">
    <property type="entry name" value="RRM_1"/>
    <property type="match status" value="2"/>
</dbReference>
<dbReference type="AlphaFoldDB" id="A0A6J5URJ6"/>
<evidence type="ECO:0000256" key="5">
    <source>
        <dbReference type="PROSITE-ProRule" id="PRU00176"/>
    </source>
</evidence>
<dbReference type="SMART" id="SM00360">
    <property type="entry name" value="RRM"/>
    <property type="match status" value="2"/>
</dbReference>
<evidence type="ECO:0000256" key="2">
    <source>
        <dbReference type="ARBA" id="ARBA00007077"/>
    </source>
</evidence>
<name>A0A6J5URJ6_PRUAR</name>
<evidence type="ECO:0000259" key="7">
    <source>
        <dbReference type="PROSITE" id="PS50102"/>
    </source>
</evidence>
<dbReference type="PANTHER" id="PTHR23236">
    <property type="entry name" value="EUKARYOTIC TRANSLATION INITIATION FACTOR 4B/4H"/>
    <property type="match status" value="1"/>
</dbReference>
<protein>
    <recommendedName>
        <fullName evidence="7">RRM domain-containing protein</fullName>
    </recommendedName>
</protein>
<evidence type="ECO:0000256" key="6">
    <source>
        <dbReference type="SAM" id="MobiDB-lite"/>
    </source>
</evidence>
<comment type="similarity">
    <text evidence="2">Belongs to the RRM RBM34 family.</text>
</comment>
<dbReference type="InterPro" id="IPR035979">
    <property type="entry name" value="RBD_domain_sf"/>
</dbReference>
<organism evidence="8 9">
    <name type="scientific">Prunus armeniaca</name>
    <name type="common">Apricot</name>
    <name type="synonym">Armeniaca vulgaris</name>
    <dbReference type="NCBI Taxonomy" id="36596"/>
    <lineage>
        <taxon>Eukaryota</taxon>
        <taxon>Viridiplantae</taxon>
        <taxon>Streptophyta</taxon>
        <taxon>Embryophyta</taxon>
        <taxon>Tracheophyta</taxon>
        <taxon>Spermatophyta</taxon>
        <taxon>Magnoliopsida</taxon>
        <taxon>eudicotyledons</taxon>
        <taxon>Gunneridae</taxon>
        <taxon>Pentapetalae</taxon>
        <taxon>rosids</taxon>
        <taxon>fabids</taxon>
        <taxon>Rosales</taxon>
        <taxon>Rosaceae</taxon>
        <taxon>Amygdaloideae</taxon>
        <taxon>Amygdaleae</taxon>
        <taxon>Prunus</taxon>
    </lineage>
</organism>
<dbReference type="PROSITE" id="PS50102">
    <property type="entry name" value="RRM"/>
    <property type="match status" value="2"/>
</dbReference>
<keyword evidence="4" id="KW-0539">Nucleus</keyword>
<dbReference type="Gene3D" id="3.30.70.330">
    <property type="match status" value="2"/>
</dbReference>
<dbReference type="PANTHER" id="PTHR23236:SF25">
    <property type="entry name" value="RNA-BINDING PROTEIN 34"/>
    <property type="match status" value="1"/>
</dbReference>
<dbReference type="SUPFAM" id="SSF54928">
    <property type="entry name" value="RNA-binding domain, RBD"/>
    <property type="match status" value="2"/>
</dbReference>